<evidence type="ECO:0000256" key="1">
    <source>
        <dbReference type="ARBA" id="ARBA00023015"/>
    </source>
</evidence>
<dbReference type="InterPro" id="IPR050109">
    <property type="entry name" value="HTH-type_TetR-like_transc_reg"/>
</dbReference>
<dbReference type="Proteomes" id="UP000323300">
    <property type="component" value="Unassembled WGS sequence"/>
</dbReference>
<dbReference type="PRINTS" id="PR00455">
    <property type="entry name" value="HTHTETR"/>
</dbReference>
<dbReference type="PANTHER" id="PTHR30055:SF234">
    <property type="entry name" value="HTH-TYPE TRANSCRIPTIONAL REGULATOR BETI"/>
    <property type="match status" value="1"/>
</dbReference>
<dbReference type="Pfam" id="PF00440">
    <property type="entry name" value="TetR_N"/>
    <property type="match status" value="1"/>
</dbReference>
<dbReference type="AlphaFoldDB" id="A0A1I3XM35"/>
<protein>
    <submittedName>
        <fullName evidence="6">Transcriptional regulator, TetR family</fullName>
    </submittedName>
</protein>
<evidence type="ECO:0000313" key="7">
    <source>
        <dbReference type="Proteomes" id="UP000323300"/>
    </source>
</evidence>
<evidence type="ECO:0000256" key="3">
    <source>
        <dbReference type="ARBA" id="ARBA00023163"/>
    </source>
</evidence>
<dbReference type="PROSITE" id="PS50977">
    <property type="entry name" value="HTH_TETR_2"/>
    <property type="match status" value="1"/>
</dbReference>
<reference evidence="6 7" key="1">
    <citation type="submission" date="2016-10" db="EMBL/GenBank/DDBJ databases">
        <authorList>
            <person name="Varghese N."/>
            <person name="Submissions S."/>
        </authorList>
    </citation>
    <scope>NUCLEOTIDE SEQUENCE [LARGE SCALE GENOMIC DNA]</scope>
    <source>
        <strain evidence="6 7">DSM 21822</strain>
    </source>
</reference>
<sequence>MELAQKQRKERRPPADKFSERRAELVNAALHTLAELGYARTSLREIAQKSRFSHGVIHYYFSDKDDLIAYCVRDYKAKCVLRYDQIVLDAASYEELREKFASGLAQTLREDALLHRLWYDLRSQALFEDTFRGDVAEIDKSLEDMVWRVMTKAFSLRGIQPTVSREVAYASLDGLFQTALLRFLDDDPAALTDLQTHVREFLSLCCAPQRN</sequence>
<dbReference type="InterPro" id="IPR001647">
    <property type="entry name" value="HTH_TetR"/>
</dbReference>
<dbReference type="Gene3D" id="1.10.357.10">
    <property type="entry name" value="Tetracycline Repressor, domain 2"/>
    <property type="match status" value="1"/>
</dbReference>
<dbReference type="EMBL" id="FOSL01000003">
    <property type="protein sequence ID" value="SFK20687.1"/>
    <property type="molecule type" value="Genomic_DNA"/>
</dbReference>
<dbReference type="RefSeq" id="WP_149759642.1">
    <property type="nucleotide sequence ID" value="NZ_BSPE01000008.1"/>
</dbReference>
<proteinExistence type="predicted"/>
<dbReference type="SUPFAM" id="SSF46689">
    <property type="entry name" value="Homeodomain-like"/>
    <property type="match status" value="1"/>
</dbReference>
<dbReference type="PANTHER" id="PTHR30055">
    <property type="entry name" value="HTH-TYPE TRANSCRIPTIONAL REGULATOR RUTR"/>
    <property type="match status" value="1"/>
</dbReference>
<dbReference type="InterPro" id="IPR009057">
    <property type="entry name" value="Homeodomain-like_sf"/>
</dbReference>
<keyword evidence="1" id="KW-0805">Transcription regulation</keyword>
<feature type="DNA-binding region" description="H-T-H motif" evidence="4">
    <location>
        <begin position="42"/>
        <end position="61"/>
    </location>
</feature>
<gene>
    <name evidence="6" type="ORF">SAMN04488498_103369</name>
</gene>
<keyword evidence="7" id="KW-1185">Reference proteome</keyword>
<organism evidence="6 7">
    <name type="scientific">Neomesorhizobium albiziae</name>
    <dbReference type="NCBI Taxonomy" id="335020"/>
    <lineage>
        <taxon>Bacteria</taxon>
        <taxon>Pseudomonadati</taxon>
        <taxon>Pseudomonadota</taxon>
        <taxon>Alphaproteobacteria</taxon>
        <taxon>Hyphomicrobiales</taxon>
        <taxon>Phyllobacteriaceae</taxon>
        <taxon>Neomesorhizobium</taxon>
    </lineage>
</organism>
<dbReference type="GO" id="GO:0003700">
    <property type="term" value="F:DNA-binding transcription factor activity"/>
    <property type="evidence" value="ECO:0007669"/>
    <property type="project" value="TreeGrafter"/>
</dbReference>
<keyword evidence="3" id="KW-0804">Transcription</keyword>
<keyword evidence="2 4" id="KW-0238">DNA-binding</keyword>
<dbReference type="OrthoDB" id="8220622at2"/>
<feature type="domain" description="HTH tetR-type" evidence="5">
    <location>
        <begin position="19"/>
        <end position="79"/>
    </location>
</feature>
<accession>A0A1I3XM35</accession>
<evidence type="ECO:0000256" key="4">
    <source>
        <dbReference type="PROSITE-ProRule" id="PRU00335"/>
    </source>
</evidence>
<evidence type="ECO:0000313" key="6">
    <source>
        <dbReference type="EMBL" id="SFK20687.1"/>
    </source>
</evidence>
<dbReference type="GO" id="GO:0000976">
    <property type="term" value="F:transcription cis-regulatory region binding"/>
    <property type="evidence" value="ECO:0007669"/>
    <property type="project" value="TreeGrafter"/>
</dbReference>
<evidence type="ECO:0000259" key="5">
    <source>
        <dbReference type="PROSITE" id="PS50977"/>
    </source>
</evidence>
<name>A0A1I3XM35_9HYPH</name>
<evidence type="ECO:0000256" key="2">
    <source>
        <dbReference type="ARBA" id="ARBA00023125"/>
    </source>
</evidence>